<dbReference type="InterPro" id="IPR036866">
    <property type="entry name" value="RibonucZ/Hydroxyglut_hydro"/>
</dbReference>
<dbReference type="SUPFAM" id="SSF56281">
    <property type="entry name" value="Metallo-hydrolase/oxidoreductase"/>
    <property type="match status" value="1"/>
</dbReference>
<evidence type="ECO:0000313" key="2">
    <source>
        <dbReference type="EMBL" id="MBB5022804.1"/>
    </source>
</evidence>
<dbReference type="RefSeq" id="WP_183734008.1">
    <property type="nucleotide sequence ID" value="NZ_JACHID010000017.1"/>
</dbReference>
<dbReference type="PANTHER" id="PTHR46018">
    <property type="entry name" value="ZINC PHOSPHODIESTERASE ELAC PROTEIN 1"/>
    <property type="match status" value="1"/>
</dbReference>
<dbReference type="SMART" id="SM00849">
    <property type="entry name" value="Lactamase_B"/>
    <property type="match status" value="1"/>
</dbReference>
<feature type="domain" description="Metallo-beta-lactamase" evidence="1">
    <location>
        <begin position="23"/>
        <end position="218"/>
    </location>
</feature>
<dbReference type="InterPro" id="IPR001279">
    <property type="entry name" value="Metallo-B-lactamas"/>
</dbReference>
<dbReference type="AlphaFoldDB" id="A0A7W7Y678"/>
<dbReference type="PANTHER" id="PTHR46018:SF4">
    <property type="entry name" value="METALLO-HYDROLASE YHFI-RELATED"/>
    <property type="match status" value="1"/>
</dbReference>
<dbReference type="Proteomes" id="UP000528322">
    <property type="component" value="Unassembled WGS sequence"/>
</dbReference>
<name>A0A7W7Y678_9BACT</name>
<dbReference type="Gene3D" id="3.60.15.10">
    <property type="entry name" value="Ribonuclease Z/Hydroxyacylglutathione hydrolase-like"/>
    <property type="match status" value="1"/>
</dbReference>
<keyword evidence="3" id="KW-1185">Reference proteome</keyword>
<reference evidence="2 3" key="1">
    <citation type="submission" date="2020-08" db="EMBL/GenBank/DDBJ databases">
        <title>Genomic Encyclopedia of Type Strains, Phase IV (KMG-IV): sequencing the most valuable type-strain genomes for metagenomic binning, comparative biology and taxonomic classification.</title>
        <authorList>
            <person name="Goeker M."/>
        </authorList>
    </citation>
    <scope>NUCLEOTIDE SEQUENCE [LARGE SCALE GENOMIC DNA]</scope>
    <source>
        <strain evidence="2 3">DSM 22071</strain>
    </source>
</reference>
<protein>
    <submittedName>
        <fullName evidence="2">Ribonuclease BN (tRNA processing enzyme)</fullName>
    </submittedName>
</protein>
<evidence type="ECO:0000313" key="3">
    <source>
        <dbReference type="Proteomes" id="UP000528322"/>
    </source>
</evidence>
<dbReference type="EMBL" id="JACHID010000017">
    <property type="protein sequence ID" value="MBB5022804.1"/>
    <property type="molecule type" value="Genomic_DNA"/>
</dbReference>
<sequence>MEYSPVSLTVLGSGSAVPFQQRASASYLLRCGNSCVLLDAGFWVMERLEQTGTTFDDIDAIFISHRHPDHCMGLIHLLFASRHPSCQRTRPLKIFGFNGLAGYLEEFRSLLGSWIEPPFALEVDESTSGSLGPFLWQNFAVHHSQDAVGIRIQCYEKRIVYTGDTGYHDDLIAHCREADLLIADCGASRHQPLDGHMHVDQILHLAQQAQVKHLLQSHFYPETEPLSQQKTRNFRFLCQEATDLLTIAF</sequence>
<organism evidence="2 3">
    <name type="scientific">Desulfurispira natronophila</name>
    <dbReference type="NCBI Taxonomy" id="682562"/>
    <lineage>
        <taxon>Bacteria</taxon>
        <taxon>Pseudomonadati</taxon>
        <taxon>Chrysiogenota</taxon>
        <taxon>Chrysiogenia</taxon>
        <taxon>Chrysiogenales</taxon>
        <taxon>Chrysiogenaceae</taxon>
        <taxon>Desulfurispira</taxon>
    </lineage>
</organism>
<dbReference type="GO" id="GO:0042781">
    <property type="term" value="F:3'-tRNA processing endoribonuclease activity"/>
    <property type="evidence" value="ECO:0007669"/>
    <property type="project" value="TreeGrafter"/>
</dbReference>
<gene>
    <name evidence="2" type="ORF">HNR37_002151</name>
</gene>
<proteinExistence type="predicted"/>
<dbReference type="Pfam" id="PF12706">
    <property type="entry name" value="Lactamase_B_2"/>
    <property type="match status" value="1"/>
</dbReference>
<comment type="caution">
    <text evidence="2">The sequence shown here is derived from an EMBL/GenBank/DDBJ whole genome shotgun (WGS) entry which is preliminary data.</text>
</comment>
<dbReference type="CDD" id="cd16272">
    <property type="entry name" value="RNaseZ_MBL-fold"/>
    <property type="match status" value="1"/>
</dbReference>
<accession>A0A7W7Y678</accession>
<evidence type="ECO:0000259" key="1">
    <source>
        <dbReference type="SMART" id="SM00849"/>
    </source>
</evidence>